<dbReference type="RefSeq" id="WP_376893609.1">
    <property type="nucleotide sequence ID" value="NZ_JBHULS010000003.1"/>
</dbReference>
<evidence type="ECO:0000313" key="2">
    <source>
        <dbReference type="Proteomes" id="UP001597472"/>
    </source>
</evidence>
<name>A0ABW5KWH1_9FLAO</name>
<dbReference type="NCBIfam" id="TIGR03515">
    <property type="entry name" value="GldC"/>
    <property type="match status" value="1"/>
</dbReference>
<organism evidence="1 2">
    <name type="scientific">Bizionia sediminis</name>
    <dbReference type="NCBI Taxonomy" id="1737064"/>
    <lineage>
        <taxon>Bacteria</taxon>
        <taxon>Pseudomonadati</taxon>
        <taxon>Bacteroidota</taxon>
        <taxon>Flavobacteriia</taxon>
        <taxon>Flavobacteriales</taxon>
        <taxon>Flavobacteriaceae</taxon>
        <taxon>Bizionia</taxon>
    </lineage>
</organism>
<sequence>MTKKKSTIELFVELDENRIPETLSWTAQDGGIENEAAKAMLLSVWDSKKQETLRIDLWTKDMPVDEMKLFFHQTLMAMSDTFYRATQDEKMSATMKDFCDYFAEKLELKKNK</sequence>
<accession>A0ABW5KWH1</accession>
<dbReference type="InterPro" id="IPR019854">
    <property type="entry name" value="Motility-assoc_prot_GldC"/>
</dbReference>
<proteinExistence type="predicted"/>
<dbReference type="EMBL" id="JBHULS010000003">
    <property type="protein sequence ID" value="MFD2551952.1"/>
    <property type="molecule type" value="Genomic_DNA"/>
</dbReference>
<evidence type="ECO:0000313" key="1">
    <source>
        <dbReference type="EMBL" id="MFD2551952.1"/>
    </source>
</evidence>
<reference evidence="2" key="1">
    <citation type="journal article" date="2019" name="Int. J. Syst. Evol. Microbiol.">
        <title>The Global Catalogue of Microorganisms (GCM) 10K type strain sequencing project: providing services to taxonomists for standard genome sequencing and annotation.</title>
        <authorList>
            <consortium name="The Broad Institute Genomics Platform"/>
            <consortium name="The Broad Institute Genome Sequencing Center for Infectious Disease"/>
            <person name="Wu L."/>
            <person name="Ma J."/>
        </authorList>
    </citation>
    <scope>NUCLEOTIDE SEQUENCE [LARGE SCALE GENOMIC DNA]</scope>
    <source>
        <strain evidence="2">KCTC 42587</strain>
    </source>
</reference>
<dbReference type="Pfam" id="PF19937">
    <property type="entry name" value="GldC-like"/>
    <property type="match status" value="1"/>
</dbReference>
<gene>
    <name evidence="1" type="primary">gldC</name>
    <name evidence="1" type="ORF">ACFSQP_09000</name>
</gene>
<keyword evidence="2" id="KW-1185">Reference proteome</keyword>
<dbReference type="Proteomes" id="UP001597472">
    <property type="component" value="Unassembled WGS sequence"/>
</dbReference>
<comment type="caution">
    <text evidence="1">The sequence shown here is derived from an EMBL/GenBank/DDBJ whole genome shotgun (WGS) entry which is preliminary data.</text>
</comment>
<protein>
    <submittedName>
        <fullName evidence="1">Gliding motility protein GldC</fullName>
    </submittedName>
</protein>